<accession>A0AAD6XSD0</accession>
<feature type="compositionally biased region" description="Polar residues" evidence="1">
    <location>
        <begin position="10"/>
        <end position="27"/>
    </location>
</feature>
<dbReference type="Gene3D" id="2.60.40.790">
    <property type="match status" value="1"/>
</dbReference>
<reference evidence="2" key="1">
    <citation type="submission" date="2023-03" db="EMBL/GenBank/DDBJ databases">
        <title>Massive genome expansion in bonnet fungi (Mycena s.s.) driven by repeated elements and novel gene families across ecological guilds.</title>
        <authorList>
            <consortium name="Lawrence Berkeley National Laboratory"/>
            <person name="Harder C.B."/>
            <person name="Miyauchi S."/>
            <person name="Viragh M."/>
            <person name="Kuo A."/>
            <person name="Thoen E."/>
            <person name="Andreopoulos B."/>
            <person name="Lu D."/>
            <person name="Skrede I."/>
            <person name="Drula E."/>
            <person name="Henrissat B."/>
            <person name="Morin E."/>
            <person name="Kohler A."/>
            <person name="Barry K."/>
            <person name="LaButti K."/>
            <person name="Morin E."/>
            <person name="Salamov A."/>
            <person name="Lipzen A."/>
            <person name="Mereny Z."/>
            <person name="Hegedus B."/>
            <person name="Baldrian P."/>
            <person name="Stursova M."/>
            <person name="Weitz H."/>
            <person name="Taylor A."/>
            <person name="Grigoriev I.V."/>
            <person name="Nagy L.G."/>
            <person name="Martin F."/>
            <person name="Kauserud H."/>
        </authorList>
    </citation>
    <scope>NUCLEOTIDE SEQUENCE</scope>
    <source>
        <strain evidence="2">CBHHK173m</strain>
    </source>
</reference>
<proteinExistence type="predicted"/>
<comment type="caution">
    <text evidence="2">The sequence shown here is derived from an EMBL/GenBank/DDBJ whole genome shotgun (WGS) entry which is preliminary data.</text>
</comment>
<keyword evidence="3" id="KW-1185">Reference proteome</keyword>
<evidence type="ECO:0000313" key="3">
    <source>
        <dbReference type="Proteomes" id="UP001222325"/>
    </source>
</evidence>
<protein>
    <recommendedName>
        <fullName evidence="4">SHSP domain-containing protein</fullName>
    </recommendedName>
</protein>
<sequence length="269" mass="29020">MAALHKPTLRSMSGPCSQRHSAPKSIQSPPPLQVLHAPATKAGTFGLLSACANRRVPSRVSRRSSLCGEDSTYGPWVHKARRSSQACMVSRSRARSVRVPISPSVAPSSDLRSDVHSLYLPSASVSQNLASFLCLPARSPTFAPLSPLPVVSTLDRSPPSEPRRCSLMARARRVPSPSRYPAIDIISSAAQYTFHVDLPIAIKPEMVTISTAKGDKVKIVADAWHLEADCHFEWEIAFGPQDVNTSTIRAKLDEEGHLIVSAGRIGSTS</sequence>
<dbReference type="Proteomes" id="UP001222325">
    <property type="component" value="Unassembled WGS sequence"/>
</dbReference>
<gene>
    <name evidence="2" type="ORF">B0H15DRAFT_849777</name>
</gene>
<dbReference type="EMBL" id="JARJCN010000039">
    <property type="protein sequence ID" value="KAJ7084017.1"/>
    <property type="molecule type" value="Genomic_DNA"/>
</dbReference>
<evidence type="ECO:0000256" key="1">
    <source>
        <dbReference type="SAM" id="MobiDB-lite"/>
    </source>
</evidence>
<organism evidence="2 3">
    <name type="scientific">Mycena belliarum</name>
    <dbReference type="NCBI Taxonomy" id="1033014"/>
    <lineage>
        <taxon>Eukaryota</taxon>
        <taxon>Fungi</taxon>
        <taxon>Dikarya</taxon>
        <taxon>Basidiomycota</taxon>
        <taxon>Agaricomycotina</taxon>
        <taxon>Agaricomycetes</taxon>
        <taxon>Agaricomycetidae</taxon>
        <taxon>Agaricales</taxon>
        <taxon>Marasmiineae</taxon>
        <taxon>Mycenaceae</taxon>
        <taxon>Mycena</taxon>
    </lineage>
</organism>
<evidence type="ECO:0000313" key="2">
    <source>
        <dbReference type="EMBL" id="KAJ7084017.1"/>
    </source>
</evidence>
<name>A0AAD6XSD0_9AGAR</name>
<dbReference type="AlphaFoldDB" id="A0AAD6XSD0"/>
<feature type="region of interest" description="Disordered" evidence="1">
    <location>
        <begin position="1"/>
        <end position="33"/>
    </location>
</feature>
<evidence type="ECO:0008006" key="4">
    <source>
        <dbReference type="Google" id="ProtNLM"/>
    </source>
</evidence>
<dbReference type="InterPro" id="IPR008978">
    <property type="entry name" value="HSP20-like_chaperone"/>
</dbReference>